<keyword evidence="1" id="KW-0489">Methyltransferase</keyword>
<organism evidence="1 2">
    <name type="scientific">Roseovarius tolerans</name>
    <dbReference type="NCBI Taxonomy" id="74031"/>
    <lineage>
        <taxon>Bacteria</taxon>
        <taxon>Pseudomonadati</taxon>
        <taxon>Pseudomonadota</taxon>
        <taxon>Alphaproteobacteria</taxon>
        <taxon>Rhodobacterales</taxon>
        <taxon>Roseobacteraceae</taxon>
        <taxon>Roseovarius</taxon>
    </lineage>
</organism>
<dbReference type="GO" id="GO:0032259">
    <property type="term" value="P:methylation"/>
    <property type="evidence" value="ECO:0007669"/>
    <property type="project" value="UniProtKB-KW"/>
</dbReference>
<dbReference type="AlphaFoldDB" id="A0A1H8JBQ9"/>
<evidence type="ECO:0000313" key="1">
    <source>
        <dbReference type="EMBL" id="SEN77756.1"/>
    </source>
</evidence>
<name>A0A1H8JBQ9_9RHOB</name>
<dbReference type="EMBL" id="FOBO01000029">
    <property type="protein sequence ID" value="SEN77756.1"/>
    <property type="molecule type" value="Genomic_DNA"/>
</dbReference>
<keyword evidence="1" id="KW-0808">Transferase</keyword>
<dbReference type="SUPFAM" id="SSF53335">
    <property type="entry name" value="S-adenosyl-L-methionine-dependent methyltransferases"/>
    <property type="match status" value="1"/>
</dbReference>
<accession>A0A1H8JBQ9</accession>
<proteinExistence type="predicted"/>
<reference evidence="1 2" key="1">
    <citation type="submission" date="2016-10" db="EMBL/GenBank/DDBJ databases">
        <authorList>
            <person name="de Groot N.N."/>
        </authorList>
    </citation>
    <scope>NUCLEOTIDE SEQUENCE [LARGE SCALE GENOMIC DNA]</scope>
    <source>
        <strain evidence="1 2">DSM 11457</strain>
    </source>
</reference>
<sequence length="235" mass="26788">MDESNALEGIAQNSLYAAGVNTDTVLYSFEIFKRHFRGTTMLEMGPAEGVMTEHLANTDFELSAVEGAELFCKDLEKRYPEMQVTHSLFEDFAPPKMYDNIVLGHVLEHVEEPVDILSRAREWLTEDGIILAAVPNARSLHRQAAVLMGLLTFEQEMNDADRHHGHRRVYTPETFRRDFLQAGLNIEVFGGYWMKPVSNKQIEETWTPEMLSAFMKLGERYPDISGEIYIVASRA</sequence>
<gene>
    <name evidence="1" type="ORF">SAMN04488077_12917</name>
</gene>
<dbReference type="PANTHER" id="PTHR43861">
    <property type="entry name" value="TRANS-ACONITATE 2-METHYLTRANSFERASE-RELATED"/>
    <property type="match status" value="1"/>
</dbReference>
<dbReference type="InterPro" id="IPR029063">
    <property type="entry name" value="SAM-dependent_MTases_sf"/>
</dbReference>
<protein>
    <submittedName>
        <fullName evidence="1">Methyltransferase domain-containing protein</fullName>
    </submittedName>
</protein>
<dbReference type="RefSeq" id="WP_074788274.1">
    <property type="nucleotide sequence ID" value="NZ_FOBO01000029.1"/>
</dbReference>
<dbReference type="Gene3D" id="3.40.50.150">
    <property type="entry name" value="Vaccinia Virus protein VP39"/>
    <property type="match status" value="1"/>
</dbReference>
<dbReference type="GO" id="GO:0008168">
    <property type="term" value="F:methyltransferase activity"/>
    <property type="evidence" value="ECO:0007669"/>
    <property type="project" value="UniProtKB-KW"/>
</dbReference>
<dbReference type="Proteomes" id="UP000182160">
    <property type="component" value="Unassembled WGS sequence"/>
</dbReference>
<dbReference type="Pfam" id="PF13489">
    <property type="entry name" value="Methyltransf_23"/>
    <property type="match status" value="1"/>
</dbReference>
<evidence type="ECO:0000313" key="2">
    <source>
        <dbReference type="Proteomes" id="UP000182160"/>
    </source>
</evidence>